<dbReference type="SUPFAM" id="SSF47413">
    <property type="entry name" value="lambda repressor-like DNA-binding domains"/>
    <property type="match status" value="1"/>
</dbReference>
<evidence type="ECO:0000313" key="5">
    <source>
        <dbReference type="EMBL" id="QTN34838.1"/>
    </source>
</evidence>
<organism evidence="5 6">
    <name type="scientific">Cognatishimia activa</name>
    <dbReference type="NCBI Taxonomy" id="1715691"/>
    <lineage>
        <taxon>Bacteria</taxon>
        <taxon>Pseudomonadati</taxon>
        <taxon>Pseudomonadota</taxon>
        <taxon>Alphaproteobacteria</taxon>
        <taxon>Rhodobacterales</taxon>
        <taxon>Paracoccaceae</taxon>
        <taxon>Cognatishimia</taxon>
    </lineage>
</organism>
<dbReference type="AlphaFoldDB" id="A0A975EMG1"/>
<dbReference type="PANTHER" id="PTHR46797:SF23">
    <property type="entry name" value="HTH-TYPE TRANSCRIPTIONAL REGULATOR SUTR"/>
    <property type="match status" value="1"/>
</dbReference>
<dbReference type="GO" id="GO:0005829">
    <property type="term" value="C:cytosol"/>
    <property type="evidence" value="ECO:0007669"/>
    <property type="project" value="TreeGrafter"/>
</dbReference>
<dbReference type="InterPro" id="IPR050807">
    <property type="entry name" value="TransReg_Diox_bact_type"/>
</dbReference>
<sequence length="72" mass="8152">MDQQADIRKKFGNRIRTLRTEKGFSQEAFADECGLDRSYMGGVERGQRNIALVNIEKISQALGMSLSELFIL</sequence>
<dbReference type="EMBL" id="CP060010">
    <property type="protein sequence ID" value="QTN34838.1"/>
    <property type="molecule type" value="Genomic_DNA"/>
</dbReference>
<protein>
    <submittedName>
        <fullName evidence="5">Helix-turn-helix transcriptional regulator</fullName>
    </submittedName>
</protein>
<evidence type="ECO:0000256" key="3">
    <source>
        <dbReference type="ARBA" id="ARBA00023163"/>
    </source>
</evidence>
<dbReference type="PANTHER" id="PTHR46797">
    <property type="entry name" value="HTH-TYPE TRANSCRIPTIONAL REGULATOR"/>
    <property type="match status" value="1"/>
</dbReference>
<dbReference type="GO" id="GO:0003700">
    <property type="term" value="F:DNA-binding transcription factor activity"/>
    <property type="evidence" value="ECO:0007669"/>
    <property type="project" value="TreeGrafter"/>
</dbReference>
<evidence type="ECO:0000313" key="6">
    <source>
        <dbReference type="Proteomes" id="UP000665026"/>
    </source>
</evidence>
<feature type="domain" description="HTH cro/C1-type" evidence="4">
    <location>
        <begin position="15"/>
        <end position="69"/>
    </location>
</feature>
<dbReference type="GO" id="GO:0003677">
    <property type="term" value="F:DNA binding"/>
    <property type="evidence" value="ECO:0007669"/>
    <property type="project" value="UniProtKB-KW"/>
</dbReference>
<reference evidence="5" key="1">
    <citation type="submission" date="2020-07" db="EMBL/GenBank/DDBJ databases">
        <title>Genome sequences of bacteria associated with the marine, planktonic diatom Thalassiosira profunda strain ECT2AJA-044.</title>
        <authorList>
            <person name="Gargas C.B."/>
            <person name="Roberts W.R."/>
            <person name="Alverson A.J."/>
        </authorList>
    </citation>
    <scope>NUCLEOTIDE SEQUENCE</scope>
    <source>
        <strain evidence="5">ECT2AJA-044</strain>
    </source>
</reference>
<dbReference type="SMART" id="SM00530">
    <property type="entry name" value="HTH_XRE"/>
    <property type="match status" value="1"/>
</dbReference>
<proteinExistence type="predicted"/>
<dbReference type="RefSeq" id="WP_209355523.1">
    <property type="nucleotide sequence ID" value="NZ_CP060010.1"/>
</dbReference>
<dbReference type="InterPro" id="IPR010982">
    <property type="entry name" value="Lambda_DNA-bd_dom_sf"/>
</dbReference>
<dbReference type="PROSITE" id="PS50943">
    <property type="entry name" value="HTH_CROC1"/>
    <property type="match status" value="1"/>
</dbReference>
<accession>A0A975EMG1</accession>
<keyword evidence="2" id="KW-0238">DNA-binding</keyword>
<dbReference type="InterPro" id="IPR001387">
    <property type="entry name" value="Cro/C1-type_HTH"/>
</dbReference>
<gene>
    <name evidence="5" type="ORF">HZ995_10015</name>
</gene>
<evidence type="ECO:0000256" key="2">
    <source>
        <dbReference type="ARBA" id="ARBA00023125"/>
    </source>
</evidence>
<dbReference type="Pfam" id="PF01381">
    <property type="entry name" value="HTH_3"/>
    <property type="match status" value="1"/>
</dbReference>
<name>A0A975EMG1_9RHOB</name>
<dbReference type="KEGG" id="cact:HZ995_10015"/>
<evidence type="ECO:0000256" key="1">
    <source>
        <dbReference type="ARBA" id="ARBA00023015"/>
    </source>
</evidence>
<dbReference type="Proteomes" id="UP000665026">
    <property type="component" value="Chromosome"/>
</dbReference>
<dbReference type="Gene3D" id="1.10.260.40">
    <property type="entry name" value="lambda repressor-like DNA-binding domains"/>
    <property type="match status" value="1"/>
</dbReference>
<keyword evidence="1" id="KW-0805">Transcription regulation</keyword>
<evidence type="ECO:0000259" key="4">
    <source>
        <dbReference type="PROSITE" id="PS50943"/>
    </source>
</evidence>
<dbReference type="CDD" id="cd00093">
    <property type="entry name" value="HTH_XRE"/>
    <property type="match status" value="1"/>
</dbReference>
<keyword evidence="3" id="KW-0804">Transcription</keyword>